<name>A0A348AMH6_9FIRM</name>
<sequence length="198" mass="23899">MANIAIRAELFKKSIRNVKITTDAWFYPKFYRFKGEKLLKRLKEDIETCSRQKAEKATLIQQQRIEQEKAEYLRVIEILYPILQAEEIVKVFKMWRMVVANMDDFQTHLCWVYDSKRWYLKNSCDPGYITWMKEGKNAPILRRWFDRDFKYMLRITATEEEIKALLTICKEFHIGQTMSQEKMDSIIVMDLLTEKVYP</sequence>
<dbReference type="RefSeq" id="WP_126309187.1">
    <property type="nucleotide sequence ID" value="NZ_AP018449.1"/>
</dbReference>
<gene>
    <name evidence="2" type="ORF">MAMMFC1_02959</name>
</gene>
<proteinExistence type="predicted"/>
<evidence type="ECO:0000259" key="1">
    <source>
        <dbReference type="PROSITE" id="PS51506"/>
    </source>
</evidence>
<dbReference type="EMBL" id="AP018449">
    <property type="protein sequence ID" value="BBB92274.1"/>
    <property type="molecule type" value="Genomic_DNA"/>
</dbReference>
<dbReference type="AlphaFoldDB" id="A0A348AMH6"/>
<dbReference type="GO" id="GO:0001784">
    <property type="term" value="F:phosphotyrosine residue binding"/>
    <property type="evidence" value="ECO:0007669"/>
    <property type="project" value="InterPro"/>
</dbReference>
<organism evidence="2 3">
    <name type="scientific">Methylomusa anaerophila</name>
    <dbReference type="NCBI Taxonomy" id="1930071"/>
    <lineage>
        <taxon>Bacteria</taxon>
        <taxon>Bacillati</taxon>
        <taxon>Bacillota</taxon>
        <taxon>Negativicutes</taxon>
        <taxon>Selenomonadales</taxon>
        <taxon>Sporomusaceae</taxon>
        <taxon>Methylomusa</taxon>
    </lineage>
</organism>
<reference evidence="2 3" key="1">
    <citation type="journal article" date="2018" name="Int. J. Syst. Evol. Microbiol.">
        <title>Methylomusa anaerophila gen. nov., sp. nov., an anaerobic methanol-utilizing bacterium isolated from a microbial fuel cell.</title>
        <authorList>
            <person name="Amano N."/>
            <person name="Yamamuro A."/>
            <person name="Miyahara M."/>
            <person name="Kouzuma A."/>
            <person name="Abe T."/>
            <person name="Watanabe K."/>
        </authorList>
    </citation>
    <scope>NUCLEOTIDE SEQUENCE [LARGE SCALE GENOMIC DNA]</scope>
    <source>
        <strain evidence="2 3">MMFC1</strain>
    </source>
</reference>
<evidence type="ECO:0000313" key="3">
    <source>
        <dbReference type="Proteomes" id="UP000276437"/>
    </source>
</evidence>
<accession>A0A348AMH6</accession>
<protein>
    <recommendedName>
        <fullName evidence="1">Cbl-PTB domain-containing protein</fullName>
    </recommendedName>
</protein>
<dbReference type="Proteomes" id="UP000276437">
    <property type="component" value="Chromosome"/>
</dbReference>
<keyword evidence="3" id="KW-1185">Reference proteome</keyword>
<dbReference type="KEGG" id="mana:MAMMFC1_02959"/>
<dbReference type="InterPro" id="IPR024159">
    <property type="entry name" value="Cbl_PTB"/>
</dbReference>
<feature type="domain" description="Cbl-PTB" evidence="1">
    <location>
        <begin position="1"/>
        <end position="198"/>
    </location>
</feature>
<evidence type="ECO:0000313" key="2">
    <source>
        <dbReference type="EMBL" id="BBB92274.1"/>
    </source>
</evidence>
<dbReference type="OrthoDB" id="107900at2"/>
<dbReference type="PROSITE" id="PS51506">
    <property type="entry name" value="CBL_PTB"/>
    <property type="match status" value="1"/>
</dbReference>